<dbReference type="AlphaFoldDB" id="A0A8X6WSF6"/>
<reference evidence="2" key="1">
    <citation type="submission" date="2020-08" db="EMBL/GenBank/DDBJ databases">
        <title>Multicomponent nature underlies the extraordinary mechanical properties of spider dragline silk.</title>
        <authorList>
            <person name="Kono N."/>
            <person name="Nakamura H."/>
            <person name="Mori M."/>
            <person name="Yoshida Y."/>
            <person name="Ohtoshi R."/>
            <person name="Malay A.D."/>
            <person name="Moran D.A.P."/>
            <person name="Tomita M."/>
            <person name="Numata K."/>
            <person name="Arakawa K."/>
        </authorList>
    </citation>
    <scope>NUCLEOTIDE SEQUENCE</scope>
</reference>
<keyword evidence="1" id="KW-1133">Transmembrane helix</keyword>
<keyword evidence="1" id="KW-0812">Transmembrane</keyword>
<feature type="transmembrane region" description="Helical" evidence="1">
    <location>
        <begin position="33"/>
        <end position="56"/>
    </location>
</feature>
<keyword evidence="3" id="KW-1185">Reference proteome</keyword>
<keyword evidence="1" id="KW-0472">Membrane</keyword>
<evidence type="ECO:0000313" key="2">
    <source>
        <dbReference type="EMBL" id="GFY39732.1"/>
    </source>
</evidence>
<evidence type="ECO:0000256" key="1">
    <source>
        <dbReference type="SAM" id="Phobius"/>
    </source>
</evidence>
<dbReference type="EMBL" id="BMAV01001519">
    <property type="protein sequence ID" value="GFY39732.1"/>
    <property type="molecule type" value="Genomic_DNA"/>
</dbReference>
<gene>
    <name evidence="2" type="ORF">TNIN_284901</name>
</gene>
<feature type="transmembrane region" description="Helical" evidence="1">
    <location>
        <begin position="7"/>
        <end position="27"/>
    </location>
</feature>
<evidence type="ECO:0000313" key="3">
    <source>
        <dbReference type="Proteomes" id="UP000886998"/>
    </source>
</evidence>
<comment type="caution">
    <text evidence="2">The sequence shown here is derived from an EMBL/GenBank/DDBJ whole genome shotgun (WGS) entry which is preliminary data.</text>
</comment>
<organism evidence="2 3">
    <name type="scientific">Trichonephila inaurata madagascariensis</name>
    <dbReference type="NCBI Taxonomy" id="2747483"/>
    <lineage>
        <taxon>Eukaryota</taxon>
        <taxon>Metazoa</taxon>
        <taxon>Ecdysozoa</taxon>
        <taxon>Arthropoda</taxon>
        <taxon>Chelicerata</taxon>
        <taxon>Arachnida</taxon>
        <taxon>Araneae</taxon>
        <taxon>Araneomorphae</taxon>
        <taxon>Entelegynae</taxon>
        <taxon>Araneoidea</taxon>
        <taxon>Nephilidae</taxon>
        <taxon>Trichonephila</taxon>
        <taxon>Trichonephila inaurata</taxon>
    </lineage>
</organism>
<name>A0A8X6WSF6_9ARAC</name>
<protein>
    <submittedName>
        <fullName evidence="2">Uncharacterized protein</fullName>
    </submittedName>
</protein>
<sequence length="136" mass="15855">MQSLRFTFISGVFGGILSVCSFLAIPFAASLTYYNASIVVCVIIGVFFQTMCFYCFRTWYRLRLNDLIYADDLPQRFPRLYDPSESAEMRNEDTWDGSMFFPLEDVPQQLVERCVWRHLVSLQFSCNTVCCKSYIL</sequence>
<proteinExistence type="predicted"/>
<dbReference type="OrthoDB" id="10652629at2759"/>
<dbReference type="Proteomes" id="UP000886998">
    <property type="component" value="Unassembled WGS sequence"/>
</dbReference>
<accession>A0A8X6WSF6</accession>